<evidence type="ECO:0000259" key="3">
    <source>
        <dbReference type="Pfam" id="PF00005"/>
    </source>
</evidence>
<reference evidence="4 5" key="1">
    <citation type="submission" date="2019-07" db="EMBL/GenBank/DDBJ databases">
        <authorList>
            <person name="Hibberd C M."/>
            <person name="Gehrig L. J."/>
            <person name="Chang H.-W."/>
            <person name="Venkatesh S."/>
        </authorList>
    </citation>
    <scope>NUCLEOTIDE SEQUENCE [LARGE SCALE GENOMIC DNA]</scope>
    <source>
        <strain evidence="4">Blautia_luti_SSTS_Bg7063</strain>
    </source>
</reference>
<dbReference type="Pfam" id="PF00005">
    <property type="entry name" value="ABC_tran"/>
    <property type="match status" value="1"/>
</dbReference>
<feature type="domain" description="ABC transporter" evidence="3">
    <location>
        <begin position="22"/>
        <end position="157"/>
    </location>
</feature>
<keyword evidence="2" id="KW-0813">Transport</keyword>
<keyword evidence="4" id="KW-0378">Hydrolase</keyword>
<dbReference type="AlphaFoldDB" id="A0A564VLP6"/>
<proteinExistence type="inferred from homology"/>
<evidence type="ECO:0000313" key="5">
    <source>
        <dbReference type="Proteomes" id="UP000408482"/>
    </source>
</evidence>
<keyword evidence="4" id="KW-0547">Nucleotide-binding</keyword>
<keyword evidence="5" id="KW-1185">Reference proteome</keyword>
<organism evidence="4 5">
    <name type="scientific">Blautia luti</name>
    <dbReference type="NCBI Taxonomy" id="89014"/>
    <lineage>
        <taxon>Bacteria</taxon>
        <taxon>Bacillati</taxon>
        <taxon>Bacillota</taxon>
        <taxon>Clostridia</taxon>
        <taxon>Lachnospirales</taxon>
        <taxon>Lachnospiraceae</taxon>
        <taxon>Blautia</taxon>
    </lineage>
</organism>
<evidence type="ECO:0000256" key="2">
    <source>
        <dbReference type="ARBA" id="ARBA00022448"/>
    </source>
</evidence>
<name>A0A564VLP6_9FIRM</name>
<sequence>MEKEAMISIENLNKQFKNQLVLNNINVKFSNGHIYGIIGRNGSGKTVLLKCICGFLKPTTGVISVNHKIVGKDIDFPENVGFIIETPGFLLNYSGYKNLRYLASIRKKIDSNEIKESMSLVGLDSADKKHVGKYSMGMRQRLGIAQAIMEKPDILVL</sequence>
<gene>
    <name evidence="4" type="primary">yxlF_6</name>
    <name evidence="4" type="ORF">RSSSTS7063_02593</name>
</gene>
<protein>
    <submittedName>
        <fullName evidence="4">Putative ABC transporter ATP-binding protein YxlF</fullName>
        <ecNumber evidence="4">3.6.3.-</ecNumber>
    </submittedName>
</protein>
<comment type="similarity">
    <text evidence="1">Belongs to the ABC transporter superfamily.</text>
</comment>
<dbReference type="Gene3D" id="3.40.50.300">
    <property type="entry name" value="P-loop containing nucleotide triphosphate hydrolases"/>
    <property type="match status" value="1"/>
</dbReference>
<evidence type="ECO:0000256" key="1">
    <source>
        <dbReference type="ARBA" id="ARBA00005417"/>
    </source>
</evidence>
<dbReference type="Proteomes" id="UP000408482">
    <property type="component" value="Unassembled WGS sequence"/>
</dbReference>
<evidence type="ECO:0000313" key="4">
    <source>
        <dbReference type="EMBL" id="VUX33544.1"/>
    </source>
</evidence>
<accession>A0A564VLP6</accession>
<dbReference type="InterPro" id="IPR003439">
    <property type="entry name" value="ABC_transporter-like_ATP-bd"/>
</dbReference>
<dbReference type="RefSeq" id="WP_144093006.1">
    <property type="nucleotide sequence ID" value="NZ_CABHNW010000031.1"/>
</dbReference>
<dbReference type="InterPro" id="IPR027417">
    <property type="entry name" value="P-loop_NTPase"/>
</dbReference>
<dbReference type="EMBL" id="CABHNW010000031">
    <property type="protein sequence ID" value="VUX33544.1"/>
    <property type="molecule type" value="Genomic_DNA"/>
</dbReference>
<dbReference type="EC" id="3.6.3.-" evidence="4"/>
<dbReference type="SUPFAM" id="SSF52540">
    <property type="entry name" value="P-loop containing nucleoside triphosphate hydrolases"/>
    <property type="match status" value="1"/>
</dbReference>
<dbReference type="PANTHER" id="PTHR43335:SF4">
    <property type="entry name" value="ABC TRANSPORTER, ATP-BINDING PROTEIN"/>
    <property type="match status" value="1"/>
</dbReference>
<dbReference type="PANTHER" id="PTHR43335">
    <property type="entry name" value="ABC TRANSPORTER, ATP-BINDING PROTEIN"/>
    <property type="match status" value="1"/>
</dbReference>
<dbReference type="GO" id="GO:0005524">
    <property type="term" value="F:ATP binding"/>
    <property type="evidence" value="ECO:0007669"/>
    <property type="project" value="UniProtKB-KW"/>
</dbReference>
<dbReference type="GO" id="GO:0016887">
    <property type="term" value="F:ATP hydrolysis activity"/>
    <property type="evidence" value="ECO:0007669"/>
    <property type="project" value="InterPro"/>
</dbReference>
<keyword evidence="4" id="KW-0067">ATP-binding</keyword>